<evidence type="ECO:0000313" key="3">
    <source>
        <dbReference type="Proteomes" id="UP000623842"/>
    </source>
</evidence>
<keyword evidence="1" id="KW-0812">Transmembrane</keyword>
<feature type="transmembrane region" description="Helical" evidence="1">
    <location>
        <begin position="132"/>
        <end position="149"/>
    </location>
</feature>
<sequence>MAVLFSSASVIFSYALFKGSYLKLGLSSLTGLSGVAGIASFHQFAGGQLGTVYFCFFIATVAWLLIFRKVSYTPLPLINVKNVSKSNQAKTYTLDLQGRIKPLVILILSGVLGMLAVLFITLLLPIPHSKTLAVITLLFPLGWAIYVKWNSMANHLLKAIFVLLSLSVLIAWNIFGVMS</sequence>
<feature type="transmembrane region" description="Helical" evidence="1">
    <location>
        <begin position="41"/>
        <end position="66"/>
    </location>
</feature>
<accession>A0A919BPV4</accession>
<dbReference type="RefSeq" id="WP_189773516.1">
    <property type="nucleotide sequence ID" value="NZ_BNCK01000009.1"/>
</dbReference>
<organism evidence="2 3">
    <name type="scientific">Thalassotalea marina</name>
    <dbReference type="NCBI Taxonomy" id="1673741"/>
    <lineage>
        <taxon>Bacteria</taxon>
        <taxon>Pseudomonadati</taxon>
        <taxon>Pseudomonadota</taxon>
        <taxon>Gammaproteobacteria</taxon>
        <taxon>Alteromonadales</taxon>
        <taxon>Colwelliaceae</taxon>
        <taxon>Thalassotalea</taxon>
    </lineage>
</organism>
<feature type="transmembrane region" description="Helical" evidence="1">
    <location>
        <begin position="156"/>
        <end position="175"/>
    </location>
</feature>
<keyword evidence="1" id="KW-0472">Membrane</keyword>
<dbReference type="AlphaFoldDB" id="A0A919BPV4"/>
<feature type="transmembrane region" description="Helical" evidence="1">
    <location>
        <begin position="103"/>
        <end position="126"/>
    </location>
</feature>
<dbReference type="EMBL" id="BNCK01000009">
    <property type="protein sequence ID" value="GHG03349.1"/>
    <property type="molecule type" value="Genomic_DNA"/>
</dbReference>
<gene>
    <name evidence="2" type="ORF">GCM10017161_35750</name>
</gene>
<reference evidence="2" key="2">
    <citation type="submission" date="2020-09" db="EMBL/GenBank/DDBJ databases">
        <authorList>
            <person name="Sun Q."/>
            <person name="Kim S."/>
        </authorList>
    </citation>
    <scope>NUCLEOTIDE SEQUENCE</scope>
    <source>
        <strain evidence="2">KCTC 42731</strain>
    </source>
</reference>
<protein>
    <submittedName>
        <fullName evidence="2">Uncharacterized protein</fullName>
    </submittedName>
</protein>
<evidence type="ECO:0000256" key="1">
    <source>
        <dbReference type="SAM" id="Phobius"/>
    </source>
</evidence>
<dbReference type="Proteomes" id="UP000623842">
    <property type="component" value="Unassembled WGS sequence"/>
</dbReference>
<comment type="caution">
    <text evidence="2">The sequence shown here is derived from an EMBL/GenBank/DDBJ whole genome shotgun (WGS) entry which is preliminary data.</text>
</comment>
<proteinExistence type="predicted"/>
<keyword evidence="3" id="KW-1185">Reference proteome</keyword>
<reference evidence="2" key="1">
    <citation type="journal article" date="2014" name="Int. J. Syst. Evol. Microbiol.">
        <title>Complete genome sequence of Corynebacterium casei LMG S-19264T (=DSM 44701T), isolated from a smear-ripened cheese.</title>
        <authorList>
            <consortium name="US DOE Joint Genome Institute (JGI-PGF)"/>
            <person name="Walter F."/>
            <person name="Albersmeier A."/>
            <person name="Kalinowski J."/>
            <person name="Ruckert C."/>
        </authorList>
    </citation>
    <scope>NUCLEOTIDE SEQUENCE</scope>
    <source>
        <strain evidence="2">KCTC 42731</strain>
    </source>
</reference>
<name>A0A919BPV4_9GAMM</name>
<evidence type="ECO:0000313" key="2">
    <source>
        <dbReference type="EMBL" id="GHG03349.1"/>
    </source>
</evidence>
<keyword evidence="1" id="KW-1133">Transmembrane helix</keyword>